<dbReference type="EMBL" id="JASCZI010032290">
    <property type="protein sequence ID" value="MED6128094.1"/>
    <property type="molecule type" value="Genomic_DNA"/>
</dbReference>
<feature type="domain" description="Aminotransferase-like plant mobile" evidence="2">
    <location>
        <begin position="6"/>
        <end position="82"/>
    </location>
</feature>
<dbReference type="Proteomes" id="UP001341840">
    <property type="component" value="Unassembled WGS sequence"/>
</dbReference>
<sequence length="251" mass="28324">MLTDFHVDLTLLSAFVEMWHPERHKFHMLWGKVTLTLQDVAYHFKLRTQGDPVGEAMQDFWTFYQHLTWGWVEELLGVRPSQNPDARKELLPIVGFNLVHMHHVDRAMRQLGADQLMPVDPVKVDAFLKTTGRFAGGSTCLGSSGRHPGNALPAASYYPTLAECTNSHASLRRESWGNGRSCSPDMQDSGGGIHLTGMQEHLDIGGLLTGRGTNMSPRRRAYSSSSKRWESPHLHQPSHHNHHSLLSHRLR</sequence>
<feature type="region of interest" description="Disordered" evidence="1">
    <location>
        <begin position="206"/>
        <end position="251"/>
    </location>
</feature>
<evidence type="ECO:0000313" key="4">
    <source>
        <dbReference type="Proteomes" id="UP001341840"/>
    </source>
</evidence>
<name>A0ABU6RVY7_9FABA</name>
<evidence type="ECO:0000313" key="3">
    <source>
        <dbReference type="EMBL" id="MED6128094.1"/>
    </source>
</evidence>
<dbReference type="Pfam" id="PF10536">
    <property type="entry name" value="PMD"/>
    <property type="match status" value="1"/>
</dbReference>
<organism evidence="3 4">
    <name type="scientific">Stylosanthes scabra</name>
    <dbReference type="NCBI Taxonomy" id="79078"/>
    <lineage>
        <taxon>Eukaryota</taxon>
        <taxon>Viridiplantae</taxon>
        <taxon>Streptophyta</taxon>
        <taxon>Embryophyta</taxon>
        <taxon>Tracheophyta</taxon>
        <taxon>Spermatophyta</taxon>
        <taxon>Magnoliopsida</taxon>
        <taxon>eudicotyledons</taxon>
        <taxon>Gunneridae</taxon>
        <taxon>Pentapetalae</taxon>
        <taxon>rosids</taxon>
        <taxon>fabids</taxon>
        <taxon>Fabales</taxon>
        <taxon>Fabaceae</taxon>
        <taxon>Papilionoideae</taxon>
        <taxon>50 kb inversion clade</taxon>
        <taxon>dalbergioids sensu lato</taxon>
        <taxon>Dalbergieae</taxon>
        <taxon>Pterocarpus clade</taxon>
        <taxon>Stylosanthes</taxon>
    </lineage>
</organism>
<dbReference type="InterPro" id="IPR044824">
    <property type="entry name" value="MAIN-like"/>
</dbReference>
<dbReference type="PANTHER" id="PTHR46033">
    <property type="entry name" value="PROTEIN MAIN-LIKE 2"/>
    <property type="match status" value="1"/>
</dbReference>
<proteinExistence type="predicted"/>
<evidence type="ECO:0000259" key="2">
    <source>
        <dbReference type="Pfam" id="PF10536"/>
    </source>
</evidence>
<reference evidence="3 4" key="1">
    <citation type="journal article" date="2023" name="Plants (Basel)">
        <title>Bridging the Gap: Combining Genomics and Transcriptomics Approaches to Understand Stylosanthes scabra, an Orphan Legume from the Brazilian Caatinga.</title>
        <authorList>
            <person name="Ferreira-Neto J.R.C."/>
            <person name="da Silva M.D."/>
            <person name="Binneck E."/>
            <person name="de Melo N.F."/>
            <person name="da Silva R.H."/>
            <person name="de Melo A.L.T.M."/>
            <person name="Pandolfi V."/>
            <person name="Bustamante F.O."/>
            <person name="Brasileiro-Vidal A.C."/>
            <person name="Benko-Iseppon A.M."/>
        </authorList>
    </citation>
    <scope>NUCLEOTIDE SEQUENCE [LARGE SCALE GENOMIC DNA]</scope>
    <source>
        <tissue evidence="3">Leaves</tissue>
    </source>
</reference>
<protein>
    <recommendedName>
        <fullName evidence="2">Aminotransferase-like plant mobile domain-containing protein</fullName>
    </recommendedName>
</protein>
<evidence type="ECO:0000256" key="1">
    <source>
        <dbReference type="SAM" id="MobiDB-lite"/>
    </source>
</evidence>
<feature type="compositionally biased region" description="Basic residues" evidence="1">
    <location>
        <begin position="236"/>
        <end position="251"/>
    </location>
</feature>
<comment type="caution">
    <text evidence="3">The sequence shown here is derived from an EMBL/GenBank/DDBJ whole genome shotgun (WGS) entry which is preliminary data.</text>
</comment>
<keyword evidence="4" id="KW-1185">Reference proteome</keyword>
<feature type="compositionally biased region" description="Polar residues" evidence="1">
    <location>
        <begin position="211"/>
        <end position="226"/>
    </location>
</feature>
<gene>
    <name evidence="3" type="ORF">PIB30_094392</name>
</gene>
<dbReference type="InterPro" id="IPR019557">
    <property type="entry name" value="AminoTfrase-like_pln_mobile"/>
</dbReference>
<accession>A0ABU6RVY7</accession>
<dbReference type="PANTHER" id="PTHR46033:SF8">
    <property type="entry name" value="PROTEIN MAINTENANCE OF MERISTEMS-LIKE"/>
    <property type="match status" value="1"/>
</dbReference>